<organism evidence="18 19">
    <name type="scientific">Frondihabitans australicus</name>
    <dbReference type="NCBI Taxonomy" id="386892"/>
    <lineage>
        <taxon>Bacteria</taxon>
        <taxon>Bacillati</taxon>
        <taxon>Actinomycetota</taxon>
        <taxon>Actinomycetes</taxon>
        <taxon>Micrococcales</taxon>
        <taxon>Microbacteriaceae</taxon>
        <taxon>Frondihabitans</taxon>
    </lineage>
</organism>
<keyword evidence="10" id="KW-0735">Signal-anchor</keyword>
<evidence type="ECO:0000313" key="18">
    <source>
        <dbReference type="EMBL" id="RKR74651.1"/>
    </source>
</evidence>
<feature type="transmembrane region" description="Helical" evidence="15">
    <location>
        <begin position="340"/>
        <end position="362"/>
    </location>
</feature>
<dbReference type="EC" id="2.4.1.117" evidence="5"/>
<dbReference type="GO" id="GO:0016020">
    <property type="term" value="C:membrane"/>
    <property type="evidence" value="ECO:0007669"/>
    <property type="project" value="UniProtKB-SubCell"/>
</dbReference>
<keyword evidence="19" id="KW-1185">Reference proteome</keyword>
<comment type="similarity">
    <text evidence="4">Belongs to the glycosyltransferase 2 family.</text>
</comment>
<accession>A0A495IH52</accession>
<name>A0A495IH52_9MICO</name>
<dbReference type="GO" id="GO:0004581">
    <property type="term" value="F:dolichyl-phosphate beta-glucosyltransferase activity"/>
    <property type="evidence" value="ECO:0007669"/>
    <property type="project" value="UniProtKB-EC"/>
</dbReference>
<evidence type="ECO:0000256" key="3">
    <source>
        <dbReference type="ARBA" id="ARBA00004922"/>
    </source>
</evidence>
<keyword evidence="6" id="KW-0328">Glycosyltransferase</keyword>
<sequence length="437" mass="46951">MLVCMSDPTAPLDLDIVVPVYNEQATLERSILALHDFLRRSFRETWRITIADNASTDETPYIADHLARHLDGVTAVHLAEKGRGRALKAVWSASPARVLVYVDEDLSTDLSALGPLVAPLLTGHSDLAIGTRLSASSRVTRGGKREFISRSYNVILRQTMGVSFSDAQCGFKAIRADVAARILPLVEDTGWFFDTELLILAERSGLRIHEVPVDWIDDPQSSVDIVATAKADLQGLYRVATGIASGRIPVGAVYDEIGRRPYDPPRPPTFFGQVVRFGAVGILSTAAYALVYLLLQQAMPAQVANFLALLVTTIANTAANRRFTFGVRGGAGAVKHQAQGLIVFGIAWVITAGSLVGLHAVSPGASPHVHLVVLTIANLVATVVRFVLLRLWVFRRQARSAPRAGGSAAAPAPPLPPLASVPSAPDHDHEPTKASQR</sequence>
<evidence type="ECO:0000256" key="5">
    <source>
        <dbReference type="ARBA" id="ARBA00012583"/>
    </source>
</evidence>
<dbReference type="SUPFAM" id="SSF53448">
    <property type="entry name" value="Nucleotide-diphospho-sugar transferases"/>
    <property type="match status" value="1"/>
</dbReference>
<evidence type="ECO:0000256" key="11">
    <source>
        <dbReference type="ARBA" id="ARBA00022989"/>
    </source>
</evidence>
<evidence type="ECO:0000256" key="15">
    <source>
        <dbReference type="SAM" id="Phobius"/>
    </source>
</evidence>
<dbReference type="InterPro" id="IPR007267">
    <property type="entry name" value="GtrA_DPMS_TM"/>
</dbReference>
<dbReference type="Proteomes" id="UP000280008">
    <property type="component" value="Unassembled WGS sequence"/>
</dbReference>
<dbReference type="EMBL" id="RBKS01000001">
    <property type="protein sequence ID" value="RKR74651.1"/>
    <property type="molecule type" value="Genomic_DNA"/>
</dbReference>
<feature type="domain" description="GtrA/DPMS transmembrane" evidence="17">
    <location>
        <begin position="276"/>
        <end position="394"/>
    </location>
</feature>
<dbReference type="Pfam" id="PF04138">
    <property type="entry name" value="GtrA_DPMS_TM"/>
    <property type="match status" value="1"/>
</dbReference>
<keyword evidence="12 15" id="KW-0472">Membrane</keyword>
<feature type="region of interest" description="Disordered" evidence="14">
    <location>
        <begin position="401"/>
        <end position="437"/>
    </location>
</feature>
<keyword evidence="7 18" id="KW-0808">Transferase</keyword>
<keyword evidence="9" id="KW-0256">Endoplasmic reticulum</keyword>
<dbReference type="GO" id="GO:0006487">
    <property type="term" value="P:protein N-linked glycosylation"/>
    <property type="evidence" value="ECO:0007669"/>
    <property type="project" value="TreeGrafter"/>
</dbReference>
<dbReference type="PANTHER" id="PTHR10859">
    <property type="entry name" value="GLYCOSYL TRANSFERASE"/>
    <property type="match status" value="1"/>
</dbReference>
<feature type="transmembrane region" description="Helical" evidence="15">
    <location>
        <begin position="368"/>
        <end position="393"/>
    </location>
</feature>
<dbReference type="AlphaFoldDB" id="A0A495IH52"/>
<evidence type="ECO:0000256" key="1">
    <source>
        <dbReference type="ARBA" id="ARBA00004141"/>
    </source>
</evidence>
<evidence type="ECO:0000256" key="9">
    <source>
        <dbReference type="ARBA" id="ARBA00022824"/>
    </source>
</evidence>
<evidence type="ECO:0000256" key="13">
    <source>
        <dbReference type="ARBA" id="ARBA00045097"/>
    </source>
</evidence>
<evidence type="ECO:0000256" key="14">
    <source>
        <dbReference type="SAM" id="MobiDB-lite"/>
    </source>
</evidence>
<proteinExistence type="inferred from homology"/>
<dbReference type="GO" id="GO:0000271">
    <property type="term" value="P:polysaccharide biosynthetic process"/>
    <property type="evidence" value="ECO:0007669"/>
    <property type="project" value="InterPro"/>
</dbReference>
<evidence type="ECO:0000259" key="17">
    <source>
        <dbReference type="Pfam" id="PF04138"/>
    </source>
</evidence>
<evidence type="ECO:0000256" key="6">
    <source>
        <dbReference type="ARBA" id="ARBA00022676"/>
    </source>
</evidence>
<evidence type="ECO:0000313" key="19">
    <source>
        <dbReference type="Proteomes" id="UP000280008"/>
    </source>
</evidence>
<evidence type="ECO:0000256" key="12">
    <source>
        <dbReference type="ARBA" id="ARBA00023136"/>
    </source>
</evidence>
<comment type="pathway">
    <text evidence="3">Protein modification; protein glycosylation.</text>
</comment>
<evidence type="ECO:0000256" key="2">
    <source>
        <dbReference type="ARBA" id="ARBA00004389"/>
    </source>
</evidence>
<keyword evidence="11 15" id="KW-1133">Transmembrane helix</keyword>
<feature type="transmembrane region" description="Helical" evidence="15">
    <location>
        <begin position="274"/>
        <end position="295"/>
    </location>
</feature>
<evidence type="ECO:0000256" key="8">
    <source>
        <dbReference type="ARBA" id="ARBA00022692"/>
    </source>
</evidence>
<dbReference type="InterPro" id="IPR001173">
    <property type="entry name" value="Glyco_trans_2-like"/>
</dbReference>
<evidence type="ECO:0000256" key="10">
    <source>
        <dbReference type="ARBA" id="ARBA00022968"/>
    </source>
</evidence>
<comment type="caution">
    <text evidence="18">The sequence shown here is derived from an EMBL/GenBank/DDBJ whole genome shotgun (WGS) entry which is preliminary data.</text>
</comment>
<dbReference type="CDD" id="cd04188">
    <property type="entry name" value="DPG_synthase"/>
    <property type="match status" value="1"/>
</dbReference>
<reference evidence="18 19" key="1">
    <citation type="submission" date="2018-10" db="EMBL/GenBank/DDBJ databases">
        <title>Sequencing the genomes of 1000 actinobacteria strains.</title>
        <authorList>
            <person name="Klenk H.-P."/>
        </authorList>
    </citation>
    <scope>NUCLEOTIDE SEQUENCE [LARGE SCALE GENOMIC DNA]</scope>
    <source>
        <strain evidence="18 19">DSM 17894</strain>
    </source>
</reference>
<dbReference type="Pfam" id="PF00535">
    <property type="entry name" value="Glycos_transf_2"/>
    <property type="match status" value="1"/>
</dbReference>
<comment type="subcellular location">
    <subcellularLocation>
        <location evidence="2">Endoplasmic reticulum membrane</location>
        <topology evidence="2">Single-pass membrane protein</topology>
    </subcellularLocation>
    <subcellularLocation>
        <location evidence="1">Membrane</location>
        <topology evidence="1">Multi-pass membrane protein</topology>
    </subcellularLocation>
</comment>
<evidence type="ECO:0000256" key="4">
    <source>
        <dbReference type="ARBA" id="ARBA00006739"/>
    </source>
</evidence>
<dbReference type="PANTHER" id="PTHR10859:SF91">
    <property type="entry name" value="DOLICHYL-PHOSPHATE BETA-GLUCOSYLTRANSFERASE"/>
    <property type="match status" value="1"/>
</dbReference>
<evidence type="ECO:0000259" key="16">
    <source>
        <dbReference type="Pfam" id="PF00535"/>
    </source>
</evidence>
<gene>
    <name evidence="18" type="ORF">C8E83_1776</name>
</gene>
<dbReference type="InterPro" id="IPR029044">
    <property type="entry name" value="Nucleotide-diphossugar_trans"/>
</dbReference>
<dbReference type="InterPro" id="IPR035518">
    <property type="entry name" value="DPG_synthase"/>
</dbReference>
<feature type="compositionally biased region" description="Basic and acidic residues" evidence="14">
    <location>
        <begin position="425"/>
        <end position="437"/>
    </location>
</feature>
<feature type="domain" description="Glycosyltransferase 2-like" evidence="16">
    <location>
        <begin position="16"/>
        <end position="181"/>
    </location>
</feature>
<comment type="catalytic activity">
    <reaction evidence="13">
        <text>a di-trans,poly-cis-dolichyl phosphate + UDP-alpha-D-glucose = a di-trans,poly-cis-dolichyl beta-D-glucosyl phosphate + UDP</text>
        <dbReference type="Rhea" id="RHEA:15401"/>
        <dbReference type="Rhea" id="RHEA-COMP:19498"/>
        <dbReference type="Rhea" id="RHEA-COMP:19502"/>
        <dbReference type="ChEBI" id="CHEBI:57525"/>
        <dbReference type="ChEBI" id="CHEBI:57683"/>
        <dbReference type="ChEBI" id="CHEBI:58223"/>
        <dbReference type="ChEBI" id="CHEBI:58885"/>
        <dbReference type="EC" id="2.4.1.117"/>
    </reaction>
    <physiologicalReaction direction="left-to-right" evidence="13">
        <dbReference type="Rhea" id="RHEA:15402"/>
    </physiologicalReaction>
</comment>
<feature type="compositionally biased region" description="Low complexity" evidence="14">
    <location>
        <begin position="401"/>
        <end position="410"/>
    </location>
</feature>
<dbReference type="Gene3D" id="3.90.550.10">
    <property type="entry name" value="Spore Coat Polysaccharide Biosynthesis Protein SpsA, Chain A"/>
    <property type="match status" value="1"/>
</dbReference>
<keyword evidence="8 15" id="KW-0812">Transmembrane</keyword>
<evidence type="ECO:0000256" key="7">
    <source>
        <dbReference type="ARBA" id="ARBA00022679"/>
    </source>
</evidence>
<protein>
    <recommendedName>
        <fullName evidence="5">dolichyl-phosphate beta-glucosyltransferase</fullName>
        <ecNumber evidence="5">2.4.1.117</ecNumber>
    </recommendedName>
</protein>